<evidence type="ECO:0008006" key="3">
    <source>
        <dbReference type="Google" id="ProtNLM"/>
    </source>
</evidence>
<gene>
    <name evidence="1" type="ORF">OH76DRAFT_1559801</name>
</gene>
<dbReference type="Gene3D" id="3.80.10.10">
    <property type="entry name" value="Ribonuclease Inhibitor"/>
    <property type="match status" value="1"/>
</dbReference>
<protein>
    <recommendedName>
        <fullName evidence="3">F-box domain-containing protein</fullName>
    </recommendedName>
</protein>
<dbReference type="SUPFAM" id="SSF52047">
    <property type="entry name" value="RNI-like"/>
    <property type="match status" value="1"/>
</dbReference>
<name>A0A371CVG7_9APHY</name>
<dbReference type="STRING" id="139420.A0A371CVG7"/>
<evidence type="ECO:0000313" key="1">
    <source>
        <dbReference type="EMBL" id="RDX44282.1"/>
    </source>
</evidence>
<proteinExistence type="predicted"/>
<dbReference type="AlphaFoldDB" id="A0A371CVG7"/>
<sequence length="320" mass="36120">MYDTMTVYPSGTYVPQREAKFIRSMQTCPHLRALLRHLAIWQSGSQVEEQLQWIRLLPEDTLRILHYFWSHNKPHLSVFDAPAVRTITQLDISGDITPAIAKACLSLPSLQTLCITFYNTASYDCALEVTPSPSLKHLVVIMIYQCSFTYRFLAVCAPQLSTLALLPAVHFMDNPGATVVDTLLACTGQLTEFSLFGWGAWSPARPFMDDLVLRNPALERVCCLEGTYSEQLFQHLPATLRVLELATGVAPYPYERALLDYIARVGEEGLGLRRLCLLMSCIDEEPWAHIAESCKKSGVEFSLDVHRETLYKARGREWCA</sequence>
<accession>A0A371CVG7</accession>
<dbReference type="OrthoDB" id="2742110at2759"/>
<reference evidence="1 2" key="1">
    <citation type="journal article" date="2018" name="Biotechnol. Biofuels">
        <title>Integrative visual omics of the white-rot fungus Polyporus brumalis exposes the biotechnological potential of its oxidative enzymes for delignifying raw plant biomass.</title>
        <authorList>
            <person name="Miyauchi S."/>
            <person name="Rancon A."/>
            <person name="Drula E."/>
            <person name="Hage H."/>
            <person name="Chaduli D."/>
            <person name="Favel A."/>
            <person name="Grisel S."/>
            <person name="Henrissat B."/>
            <person name="Herpoel-Gimbert I."/>
            <person name="Ruiz-Duenas F.J."/>
            <person name="Chevret D."/>
            <person name="Hainaut M."/>
            <person name="Lin J."/>
            <person name="Wang M."/>
            <person name="Pangilinan J."/>
            <person name="Lipzen A."/>
            <person name="Lesage-Meessen L."/>
            <person name="Navarro D."/>
            <person name="Riley R."/>
            <person name="Grigoriev I.V."/>
            <person name="Zhou S."/>
            <person name="Raouche S."/>
            <person name="Rosso M.N."/>
        </authorList>
    </citation>
    <scope>NUCLEOTIDE SEQUENCE [LARGE SCALE GENOMIC DNA]</scope>
    <source>
        <strain evidence="1 2">BRFM 1820</strain>
    </source>
</reference>
<dbReference type="Proteomes" id="UP000256964">
    <property type="component" value="Unassembled WGS sequence"/>
</dbReference>
<evidence type="ECO:0000313" key="2">
    <source>
        <dbReference type="Proteomes" id="UP000256964"/>
    </source>
</evidence>
<dbReference type="InterPro" id="IPR032675">
    <property type="entry name" value="LRR_dom_sf"/>
</dbReference>
<dbReference type="EMBL" id="KZ857452">
    <property type="protein sequence ID" value="RDX44282.1"/>
    <property type="molecule type" value="Genomic_DNA"/>
</dbReference>
<organism evidence="1 2">
    <name type="scientific">Lentinus brumalis</name>
    <dbReference type="NCBI Taxonomy" id="2498619"/>
    <lineage>
        <taxon>Eukaryota</taxon>
        <taxon>Fungi</taxon>
        <taxon>Dikarya</taxon>
        <taxon>Basidiomycota</taxon>
        <taxon>Agaricomycotina</taxon>
        <taxon>Agaricomycetes</taxon>
        <taxon>Polyporales</taxon>
        <taxon>Polyporaceae</taxon>
        <taxon>Lentinus</taxon>
    </lineage>
</organism>
<keyword evidence="2" id="KW-1185">Reference proteome</keyword>